<accession>A0ABS3QF02</accession>
<evidence type="ECO:0000313" key="3">
    <source>
        <dbReference type="Proteomes" id="UP000664369"/>
    </source>
</evidence>
<keyword evidence="3" id="KW-1185">Reference proteome</keyword>
<protein>
    <recommendedName>
        <fullName evidence="4">AtpZ/AtpI family protein</fullName>
    </recommendedName>
</protein>
<proteinExistence type="predicted"/>
<organism evidence="2 3">
    <name type="scientific">Hymenobacter negativus</name>
    <dbReference type="NCBI Taxonomy" id="2795026"/>
    <lineage>
        <taxon>Bacteria</taxon>
        <taxon>Pseudomonadati</taxon>
        <taxon>Bacteroidota</taxon>
        <taxon>Cytophagia</taxon>
        <taxon>Cytophagales</taxon>
        <taxon>Hymenobacteraceae</taxon>
        <taxon>Hymenobacter</taxon>
    </lineage>
</organism>
<name>A0ABS3QF02_9BACT</name>
<dbReference type="EMBL" id="JAGETZ010000004">
    <property type="protein sequence ID" value="MBO2009573.1"/>
    <property type="molecule type" value="Genomic_DNA"/>
</dbReference>
<gene>
    <name evidence="2" type="ORF">J4E00_10965</name>
</gene>
<evidence type="ECO:0000256" key="1">
    <source>
        <dbReference type="SAM" id="Phobius"/>
    </source>
</evidence>
<feature type="transmembrane region" description="Helical" evidence="1">
    <location>
        <begin position="41"/>
        <end position="59"/>
    </location>
</feature>
<keyword evidence="1" id="KW-1133">Transmembrane helix</keyword>
<sequence length="91" mass="10186">MKFIEWLLSALAWLQIFISPFIIGIIGGGIVWLIWRDLCGVALASTVVLFGCINGIVFAEKARRSKGTIEFMSRTIAHPELREKGIINDPR</sequence>
<keyword evidence="1" id="KW-0472">Membrane</keyword>
<feature type="transmembrane region" description="Helical" evidence="1">
    <location>
        <begin position="12"/>
        <end position="35"/>
    </location>
</feature>
<keyword evidence="1" id="KW-0812">Transmembrane</keyword>
<evidence type="ECO:0000313" key="2">
    <source>
        <dbReference type="EMBL" id="MBO2009573.1"/>
    </source>
</evidence>
<dbReference type="Proteomes" id="UP000664369">
    <property type="component" value="Unassembled WGS sequence"/>
</dbReference>
<reference evidence="2 3" key="1">
    <citation type="submission" date="2021-03" db="EMBL/GenBank/DDBJ databases">
        <authorList>
            <person name="Kim M.K."/>
        </authorList>
    </citation>
    <scope>NUCLEOTIDE SEQUENCE [LARGE SCALE GENOMIC DNA]</scope>
    <source>
        <strain evidence="2 3">BT442</strain>
    </source>
</reference>
<evidence type="ECO:0008006" key="4">
    <source>
        <dbReference type="Google" id="ProtNLM"/>
    </source>
</evidence>
<dbReference type="RefSeq" id="WP_208175200.1">
    <property type="nucleotide sequence ID" value="NZ_JAGETZ010000004.1"/>
</dbReference>
<comment type="caution">
    <text evidence="2">The sequence shown here is derived from an EMBL/GenBank/DDBJ whole genome shotgun (WGS) entry which is preliminary data.</text>
</comment>